<feature type="non-terminal residue" evidence="1">
    <location>
        <position position="1"/>
    </location>
</feature>
<sequence>SHKHPLTQNKPIAFPSFITDAIRVHHCCAFTARIIATSQMDVVVWKWSNLALKLLCFF</sequence>
<dbReference type="AlphaFoldDB" id="A0A2H5PVU7"/>
<name>A0A2H5PVU7_CITUN</name>
<evidence type="ECO:0000313" key="1">
    <source>
        <dbReference type="EMBL" id="GAY56476.1"/>
    </source>
</evidence>
<gene>
    <name evidence="1" type="ORF">CUMW_172200</name>
</gene>
<accession>A0A2H5PVU7</accession>
<dbReference type="Proteomes" id="UP000236630">
    <property type="component" value="Unassembled WGS sequence"/>
</dbReference>
<keyword evidence="2" id="KW-1185">Reference proteome</keyword>
<comment type="caution">
    <text evidence="1">The sequence shown here is derived from an EMBL/GenBank/DDBJ whole genome shotgun (WGS) entry which is preliminary data.</text>
</comment>
<evidence type="ECO:0000313" key="2">
    <source>
        <dbReference type="Proteomes" id="UP000236630"/>
    </source>
</evidence>
<protein>
    <submittedName>
        <fullName evidence="1">Uncharacterized protein</fullName>
    </submittedName>
</protein>
<organism evidence="1 2">
    <name type="scientific">Citrus unshiu</name>
    <name type="common">Satsuma mandarin</name>
    <name type="synonym">Citrus nobilis var. unshiu</name>
    <dbReference type="NCBI Taxonomy" id="55188"/>
    <lineage>
        <taxon>Eukaryota</taxon>
        <taxon>Viridiplantae</taxon>
        <taxon>Streptophyta</taxon>
        <taxon>Embryophyta</taxon>
        <taxon>Tracheophyta</taxon>
        <taxon>Spermatophyta</taxon>
        <taxon>Magnoliopsida</taxon>
        <taxon>eudicotyledons</taxon>
        <taxon>Gunneridae</taxon>
        <taxon>Pentapetalae</taxon>
        <taxon>rosids</taxon>
        <taxon>malvids</taxon>
        <taxon>Sapindales</taxon>
        <taxon>Rutaceae</taxon>
        <taxon>Aurantioideae</taxon>
        <taxon>Citrus</taxon>
    </lineage>
</organism>
<proteinExistence type="predicted"/>
<dbReference type="EMBL" id="BDQV01000138">
    <property type="protein sequence ID" value="GAY56476.1"/>
    <property type="molecule type" value="Genomic_DNA"/>
</dbReference>
<reference evidence="1 2" key="1">
    <citation type="journal article" date="2017" name="Front. Genet.">
        <title>Draft sequencing of the heterozygous diploid genome of Satsuma (Citrus unshiu Marc.) using a hybrid assembly approach.</title>
        <authorList>
            <person name="Shimizu T."/>
            <person name="Tanizawa Y."/>
            <person name="Mochizuki T."/>
            <person name="Nagasaki H."/>
            <person name="Yoshioka T."/>
            <person name="Toyoda A."/>
            <person name="Fujiyama A."/>
            <person name="Kaminuma E."/>
            <person name="Nakamura Y."/>
        </authorList>
    </citation>
    <scope>NUCLEOTIDE SEQUENCE [LARGE SCALE GENOMIC DNA]</scope>
    <source>
        <strain evidence="2">cv. Miyagawa wase</strain>
    </source>
</reference>